<proteinExistence type="predicted"/>
<reference evidence="2 3" key="1">
    <citation type="submission" date="2021-08" db="EMBL/GenBank/DDBJ databases">
        <title>Streptomyces sp. PTM05 isolated from lichen.</title>
        <authorList>
            <person name="Somphong A."/>
            <person name="Phongsopitanun W."/>
            <person name="Tanasupawat S."/>
        </authorList>
    </citation>
    <scope>NUCLEOTIDE SEQUENCE [LARGE SCALE GENOMIC DNA]</scope>
    <source>
        <strain evidence="2 3">Ptm05</strain>
    </source>
</reference>
<accession>A0ABS7QWU3</accession>
<name>A0ABS7QWU3_9ACTN</name>
<evidence type="ECO:0000256" key="1">
    <source>
        <dbReference type="SAM" id="MobiDB-lite"/>
    </source>
</evidence>
<evidence type="ECO:0000313" key="2">
    <source>
        <dbReference type="EMBL" id="MBY8886830.1"/>
    </source>
</evidence>
<dbReference type="EMBL" id="JAINVZ010000012">
    <property type="protein sequence ID" value="MBY8886830.1"/>
    <property type="molecule type" value="Genomic_DNA"/>
</dbReference>
<organism evidence="2 3">
    <name type="scientific">Streptantibioticus parmotrematis</name>
    <dbReference type="NCBI Taxonomy" id="2873249"/>
    <lineage>
        <taxon>Bacteria</taxon>
        <taxon>Bacillati</taxon>
        <taxon>Actinomycetota</taxon>
        <taxon>Actinomycetes</taxon>
        <taxon>Kitasatosporales</taxon>
        <taxon>Streptomycetaceae</taxon>
        <taxon>Streptantibioticus</taxon>
    </lineage>
</organism>
<keyword evidence="3" id="KW-1185">Reference proteome</keyword>
<feature type="region of interest" description="Disordered" evidence="1">
    <location>
        <begin position="1"/>
        <end position="20"/>
    </location>
</feature>
<evidence type="ECO:0000313" key="3">
    <source>
        <dbReference type="Proteomes" id="UP001198565"/>
    </source>
</evidence>
<comment type="caution">
    <text evidence="2">The sequence shown here is derived from an EMBL/GenBank/DDBJ whole genome shotgun (WGS) entry which is preliminary data.</text>
</comment>
<evidence type="ECO:0008006" key="4">
    <source>
        <dbReference type="Google" id="ProtNLM"/>
    </source>
</evidence>
<dbReference type="Proteomes" id="UP001198565">
    <property type="component" value="Unassembled WGS sequence"/>
</dbReference>
<protein>
    <recommendedName>
        <fullName evidence="4">Molecular chaperone DnaJ</fullName>
    </recommendedName>
</protein>
<feature type="compositionally biased region" description="Basic residues" evidence="1">
    <location>
        <begin position="1"/>
        <end position="14"/>
    </location>
</feature>
<sequence>MAARPSTRRVRKPKPVPCPDCQAGQVLEPFQVGGRKKRTSDDRQGALCLTCLGTGEAPTD</sequence>
<gene>
    <name evidence="2" type="ORF">K7472_18440</name>
</gene>